<keyword evidence="5" id="KW-1185">Reference proteome</keyword>
<dbReference type="RefSeq" id="WP_257893992.1">
    <property type="nucleotide sequence ID" value="NZ_JAIMBW010000001.1"/>
</dbReference>
<dbReference type="InterPro" id="IPR029058">
    <property type="entry name" value="AB_hydrolase_fold"/>
</dbReference>
<dbReference type="Proteomes" id="UP000693972">
    <property type="component" value="Unassembled WGS sequence"/>
</dbReference>
<evidence type="ECO:0000313" key="4">
    <source>
        <dbReference type="EMBL" id="QXL87082.1"/>
    </source>
</evidence>
<evidence type="ECO:0000256" key="2">
    <source>
        <dbReference type="ARBA" id="ARBA00022801"/>
    </source>
</evidence>
<name>A0A975YF52_9RHOB</name>
<feature type="chain" id="PRO_5038069584" evidence="3">
    <location>
        <begin position="19"/>
        <end position="265"/>
    </location>
</feature>
<keyword evidence="2 4" id="KW-0378">Hydrolase</keyword>
<organism evidence="4">
    <name type="scientific">Gymnodinialimonas phycosphaerae</name>
    <dbReference type="NCBI Taxonomy" id="2841589"/>
    <lineage>
        <taxon>Bacteria</taxon>
        <taxon>Pseudomonadati</taxon>
        <taxon>Pseudomonadota</taxon>
        <taxon>Alphaproteobacteria</taxon>
        <taxon>Rhodobacterales</taxon>
        <taxon>Paracoccaceae</taxon>
        <taxon>Gymnodinialimonas</taxon>
    </lineage>
</organism>
<dbReference type="AlphaFoldDB" id="A0A975YF52"/>
<evidence type="ECO:0000256" key="3">
    <source>
        <dbReference type="SAM" id="SignalP"/>
    </source>
</evidence>
<sequence length="265" mass="28316">MRLALTAALALLTTPAMACGPDTDCSVLGDRTYRYYMPDGTDGPVGAFFHAHGYRGSAGGAMRNQSLRAMADRLGMAFVALNADADDWNLAYRPRNPTQTEAAEDDYARAVIADLATRIDLDPSRLISTGFSAGGMMTWTLACEMGDTFAGFVPYAGTFWRTIPDACPTPASHLIHIHGDADRTVPLEGRAIGPTRQGDVFEALAMYGDHGGFSIPVPLAAPDGMLCVGGEAALGRELIFCTFEGGHSYSTARVEWAIERILSQL</sequence>
<dbReference type="EMBL" id="JAIMBW010000001">
    <property type="protein sequence ID" value="MBY4894422.1"/>
    <property type="molecule type" value="Genomic_DNA"/>
</dbReference>
<feature type="signal peptide" evidence="3">
    <location>
        <begin position="1"/>
        <end position="18"/>
    </location>
</feature>
<gene>
    <name evidence="4" type="ORF">KUL25_16825</name>
</gene>
<dbReference type="PANTHER" id="PTHR43037:SF5">
    <property type="entry name" value="FERULOYL ESTERASE"/>
    <property type="match status" value="1"/>
</dbReference>
<dbReference type="PANTHER" id="PTHR43037">
    <property type="entry name" value="UNNAMED PRODUCT-RELATED"/>
    <property type="match status" value="1"/>
</dbReference>
<evidence type="ECO:0000313" key="5">
    <source>
        <dbReference type="Proteomes" id="UP000693972"/>
    </source>
</evidence>
<reference evidence="4 5" key="1">
    <citation type="submission" date="2021-07" db="EMBL/GenBank/DDBJ databases">
        <title>Karlodiniumbacter phycospheric gen. nov., sp. nov., a phycosphere bacterium isolated from karlodinium veneficum.</title>
        <authorList>
            <person name="Peng Y."/>
            <person name="Jiang L."/>
            <person name="Lee J."/>
        </authorList>
    </citation>
    <scope>NUCLEOTIDE SEQUENCE</scope>
    <source>
        <strain evidence="4 5">N5</strain>
    </source>
</reference>
<dbReference type="EMBL" id="CP078073">
    <property type="protein sequence ID" value="QXL87082.1"/>
    <property type="molecule type" value="Genomic_DNA"/>
</dbReference>
<evidence type="ECO:0000256" key="1">
    <source>
        <dbReference type="ARBA" id="ARBA00022729"/>
    </source>
</evidence>
<accession>A0A975YF52</accession>
<dbReference type="InterPro" id="IPR050955">
    <property type="entry name" value="Plant_Biomass_Hydrol_Est"/>
</dbReference>
<keyword evidence="1 3" id="KW-0732">Signal</keyword>
<dbReference type="GO" id="GO:0016787">
    <property type="term" value="F:hydrolase activity"/>
    <property type="evidence" value="ECO:0007669"/>
    <property type="project" value="UniProtKB-KW"/>
</dbReference>
<proteinExistence type="predicted"/>
<dbReference type="Gene3D" id="3.40.50.1820">
    <property type="entry name" value="alpha/beta hydrolase"/>
    <property type="match status" value="1"/>
</dbReference>
<dbReference type="SUPFAM" id="SSF53474">
    <property type="entry name" value="alpha/beta-Hydrolases"/>
    <property type="match status" value="1"/>
</dbReference>
<protein>
    <submittedName>
        <fullName evidence="4">Dienelactone hydrolase family protein</fullName>
    </submittedName>
</protein>